<keyword evidence="1" id="KW-1133">Transmembrane helix</keyword>
<evidence type="ECO:0000259" key="2">
    <source>
        <dbReference type="Pfam" id="PF00561"/>
    </source>
</evidence>
<dbReference type="GO" id="GO:0052651">
    <property type="term" value="P:monoacylglycerol catabolic process"/>
    <property type="evidence" value="ECO:0007669"/>
    <property type="project" value="TreeGrafter"/>
</dbReference>
<dbReference type="GO" id="GO:0012505">
    <property type="term" value="C:endomembrane system"/>
    <property type="evidence" value="ECO:0007669"/>
    <property type="project" value="TreeGrafter"/>
</dbReference>
<feature type="domain" description="Phosphatidylserine Lipase ABHD16 N-terminal" evidence="3">
    <location>
        <begin position="6"/>
        <end position="133"/>
    </location>
</feature>
<dbReference type="InterPro" id="IPR029058">
    <property type="entry name" value="AB_hydrolase_fold"/>
</dbReference>
<feature type="domain" description="AB hydrolase-1" evidence="2">
    <location>
        <begin position="257"/>
        <end position="393"/>
    </location>
</feature>
<dbReference type="PANTHER" id="PTHR12277:SF72">
    <property type="entry name" value="BAT5L PROTEIN"/>
    <property type="match status" value="1"/>
</dbReference>
<feature type="transmembrane region" description="Helical" evidence="1">
    <location>
        <begin position="76"/>
        <end position="93"/>
    </location>
</feature>
<evidence type="ECO:0000313" key="5">
    <source>
        <dbReference type="Proteomes" id="UP001168821"/>
    </source>
</evidence>
<keyword evidence="1" id="KW-0472">Membrane</keyword>
<keyword evidence="5" id="KW-1185">Reference proteome</keyword>
<feature type="transmembrane region" description="Helical" evidence="1">
    <location>
        <begin position="41"/>
        <end position="64"/>
    </location>
</feature>
<proteinExistence type="predicted"/>
<dbReference type="Pfam" id="PF22990">
    <property type="entry name" value="ABHD16_N"/>
    <property type="match status" value="1"/>
</dbReference>
<dbReference type="SUPFAM" id="SSF53474">
    <property type="entry name" value="alpha/beta-Hydrolases"/>
    <property type="match status" value="1"/>
</dbReference>
<dbReference type="InterPro" id="IPR000073">
    <property type="entry name" value="AB_hydrolase_1"/>
</dbReference>
<dbReference type="Gene3D" id="3.40.50.1820">
    <property type="entry name" value="alpha/beta hydrolase"/>
    <property type="match status" value="1"/>
</dbReference>
<dbReference type="Proteomes" id="UP001168821">
    <property type="component" value="Unassembled WGS sequence"/>
</dbReference>
<evidence type="ECO:0000256" key="1">
    <source>
        <dbReference type="SAM" id="Phobius"/>
    </source>
</evidence>
<evidence type="ECO:0008006" key="6">
    <source>
        <dbReference type="Google" id="ProtNLM"/>
    </source>
</evidence>
<evidence type="ECO:0000313" key="4">
    <source>
        <dbReference type="EMBL" id="KAJ3662835.1"/>
    </source>
</evidence>
<protein>
    <recommendedName>
        <fullName evidence="6">Abhydrolase domain-containing protein 16A</fullName>
    </recommendedName>
</protein>
<dbReference type="GO" id="GO:0006660">
    <property type="term" value="P:phosphatidylserine catabolic process"/>
    <property type="evidence" value="ECO:0007669"/>
    <property type="project" value="TreeGrafter"/>
</dbReference>
<organism evidence="4 5">
    <name type="scientific">Zophobas morio</name>
    <dbReference type="NCBI Taxonomy" id="2755281"/>
    <lineage>
        <taxon>Eukaryota</taxon>
        <taxon>Metazoa</taxon>
        <taxon>Ecdysozoa</taxon>
        <taxon>Arthropoda</taxon>
        <taxon>Hexapoda</taxon>
        <taxon>Insecta</taxon>
        <taxon>Pterygota</taxon>
        <taxon>Neoptera</taxon>
        <taxon>Endopterygota</taxon>
        <taxon>Coleoptera</taxon>
        <taxon>Polyphaga</taxon>
        <taxon>Cucujiformia</taxon>
        <taxon>Tenebrionidae</taxon>
        <taxon>Zophobas</taxon>
    </lineage>
</organism>
<name>A0AA38ITA9_9CUCU</name>
<reference evidence="4" key="1">
    <citation type="journal article" date="2023" name="G3 (Bethesda)">
        <title>Whole genome assemblies of Zophobas morio and Tenebrio molitor.</title>
        <authorList>
            <person name="Kaur S."/>
            <person name="Stinson S.A."/>
            <person name="diCenzo G.C."/>
        </authorList>
    </citation>
    <scope>NUCLEOTIDE SEQUENCE</scope>
    <source>
        <strain evidence="4">QUZm001</strain>
    </source>
</reference>
<evidence type="ECO:0000259" key="3">
    <source>
        <dbReference type="Pfam" id="PF22990"/>
    </source>
</evidence>
<dbReference type="GO" id="GO:0047372">
    <property type="term" value="F:monoacylglycerol lipase activity"/>
    <property type="evidence" value="ECO:0007669"/>
    <property type="project" value="TreeGrafter"/>
</dbReference>
<accession>A0AA38ITA9</accession>
<comment type="caution">
    <text evidence="4">The sequence shown here is derived from an EMBL/GenBank/DDBJ whole genome shotgun (WGS) entry which is preliminary data.</text>
</comment>
<keyword evidence="1" id="KW-0812">Transmembrane</keyword>
<dbReference type="Pfam" id="PF00561">
    <property type="entry name" value="Abhydrolase_1"/>
    <property type="match status" value="1"/>
</dbReference>
<gene>
    <name evidence="4" type="ORF">Zmor_007160</name>
</gene>
<dbReference type="InterPro" id="IPR054518">
    <property type="entry name" value="ABHD16_N"/>
</dbReference>
<dbReference type="AlphaFoldDB" id="A0AA38ITA9"/>
<dbReference type="PANTHER" id="PTHR12277">
    <property type="entry name" value="ALPHA/BETA HYDROLASE DOMAIN-CONTAINING PROTEIN"/>
    <property type="match status" value="1"/>
</dbReference>
<sequence length="535" mass="61388">MSTLKTVWNCMFGPRLVKIYGNGPVEKLYQPHSFEKWGDQVIHSLYVIWKIGVYTSPFLVGILYQKGYFTIDGLGPFTKLVTSISVILVVSYWCKGLGRLNNSTYVRFLNTLETAKKDMTPEIKQQLSIYDFEFHSWPVEFDMSTYKRDSTKSNKTVLSKPSLHQNVIQYVSSIPLRIIAYVAIHTFGIRLIYPGSIGILQMILEQSLLQGRSRLIERNSGERFKIRTADKNDIDTMFIDGRNSTPNGNILVICSEGNAGFYEIGIMITAIEAGYSTLGWNHPGFAGSTGKPFPPQEQNAVDAIVQFAINRLGFKLENILLFGWSIGGYVTSWAAMNYPDVKGVVIDATFDDLLPLAINHMPQWWEPIVRLAIREHVNLNIFEQLAKYPGPIQFIRRTEDEVICLRENDLCSNRGNNLLIKLLRTRYPYIFEERQVELLNQYLSVTSAAQDLFLQKYSVNENMCNSLLQTYVSEYSKSYPMKIGEEFQDHDKNQMTLFLARKYMKDFKATHCTNLPAEMFQPPWDVHVESDFVFT</sequence>
<dbReference type="GO" id="GO:0004620">
    <property type="term" value="F:phospholipase activity"/>
    <property type="evidence" value="ECO:0007669"/>
    <property type="project" value="TreeGrafter"/>
</dbReference>
<dbReference type="EMBL" id="JALNTZ010000002">
    <property type="protein sequence ID" value="KAJ3662835.1"/>
    <property type="molecule type" value="Genomic_DNA"/>
</dbReference>